<comment type="caution">
    <text evidence="1">The sequence shown here is derived from an EMBL/GenBank/DDBJ whole genome shotgun (WGS) entry which is preliminary data.</text>
</comment>
<evidence type="ECO:0000313" key="2">
    <source>
        <dbReference type="Proteomes" id="UP001172386"/>
    </source>
</evidence>
<proteinExistence type="predicted"/>
<accession>A0ACC3A906</accession>
<evidence type="ECO:0000313" key="1">
    <source>
        <dbReference type="EMBL" id="KAJ9657239.1"/>
    </source>
</evidence>
<gene>
    <name evidence="1" type="ORF">H2198_004465</name>
</gene>
<keyword evidence="2" id="KW-1185">Reference proteome</keyword>
<name>A0ACC3A906_9EURO</name>
<dbReference type="EMBL" id="JAPDRQ010000067">
    <property type="protein sequence ID" value="KAJ9657239.1"/>
    <property type="molecule type" value="Genomic_DNA"/>
</dbReference>
<sequence>MNTFLHQKLSFFLQPLFGEEPDLTSITTALALGAVAGIALPASARFFSWIRLHFLHQSKISHYHHIPQPVSTSSTTSALASHSAAAKTADTQPWALITGGSDGIGAGFVQELASHNFNIILHGRNPAKISKQIASFRSQYPHLRFECWIADATDRSAWPAAFATLFQLIKDQQIYLTVLVNNIGGNPVPDRSFTALSEYEEDEVTEIIDMNLTFPTQLTRVLLPHLMANKPSLVLNMSSAVALSPIPYLCLYAPSKAFNLQFSKTLRLELVAEGHEEVEVLGVTAGRVKSAGSGDVEVNWLTPTSRDFARSTVRLVGCGREEVVGWWSHGLLIWAMDVLPYWARDRILVLIAKTEKQAREKAE</sequence>
<protein>
    <submittedName>
        <fullName evidence="1">Uncharacterized protein</fullName>
    </submittedName>
</protein>
<reference evidence="1" key="1">
    <citation type="submission" date="2022-10" db="EMBL/GenBank/DDBJ databases">
        <title>Culturing micro-colonial fungi from biological soil crusts in the Mojave desert and describing Neophaeococcomyces mojavensis, and introducing the new genera and species Taxawa tesnikishii.</title>
        <authorList>
            <person name="Kurbessoian T."/>
            <person name="Stajich J.E."/>
        </authorList>
    </citation>
    <scope>NUCLEOTIDE SEQUENCE</scope>
    <source>
        <strain evidence="1">JES_112</strain>
    </source>
</reference>
<dbReference type="Proteomes" id="UP001172386">
    <property type="component" value="Unassembled WGS sequence"/>
</dbReference>
<organism evidence="1 2">
    <name type="scientific">Neophaeococcomyces mojaviensis</name>
    <dbReference type="NCBI Taxonomy" id="3383035"/>
    <lineage>
        <taxon>Eukaryota</taxon>
        <taxon>Fungi</taxon>
        <taxon>Dikarya</taxon>
        <taxon>Ascomycota</taxon>
        <taxon>Pezizomycotina</taxon>
        <taxon>Eurotiomycetes</taxon>
        <taxon>Chaetothyriomycetidae</taxon>
        <taxon>Chaetothyriales</taxon>
        <taxon>Chaetothyriales incertae sedis</taxon>
        <taxon>Neophaeococcomyces</taxon>
    </lineage>
</organism>